<gene>
    <name evidence="2" type="primary">Dwil\GK18720</name>
    <name evidence="2" type="ORF">Dwil_GK18720</name>
</gene>
<dbReference type="HOGENOM" id="CLU_1919266_0_0_1"/>
<evidence type="ECO:0000313" key="3">
    <source>
        <dbReference type="Proteomes" id="UP000007798"/>
    </source>
</evidence>
<sequence>MEYAFNGLPNDSGAYHQTMDYDGHINQDPRKYTGIHQVADHSRFGFHYWPQSGSERYESENYQSSATLGGAGYRSPLRHGRFMREMNSRNGLYSPLEQSGRRGGPENYHTSLPGFGALETPTFKPGNTKSPW</sequence>
<reference evidence="2 3" key="1">
    <citation type="journal article" date="2007" name="Nature">
        <title>Evolution of genes and genomes on the Drosophila phylogeny.</title>
        <authorList>
            <consortium name="Drosophila 12 Genomes Consortium"/>
            <person name="Clark A.G."/>
            <person name="Eisen M.B."/>
            <person name="Smith D.R."/>
            <person name="Bergman C.M."/>
            <person name="Oliver B."/>
            <person name="Markow T.A."/>
            <person name="Kaufman T.C."/>
            <person name="Kellis M."/>
            <person name="Gelbart W."/>
            <person name="Iyer V.N."/>
            <person name="Pollard D.A."/>
            <person name="Sackton T.B."/>
            <person name="Larracuente A.M."/>
            <person name="Singh N.D."/>
            <person name="Abad J.P."/>
            <person name="Abt D.N."/>
            <person name="Adryan B."/>
            <person name="Aguade M."/>
            <person name="Akashi H."/>
            <person name="Anderson W.W."/>
            <person name="Aquadro C.F."/>
            <person name="Ardell D.H."/>
            <person name="Arguello R."/>
            <person name="Artieri C.G."/>
            <person name="Barbash D.A."/>
            <person name="Barker D."/>
            <person name="Barsanti P."/>
            <person name="Batterham P."/>
            <person name="Batzoglou S."/>
            <person name="Begun D."/>
            <person name="Bhutkar A."/>
            <person name="Blanco E."/>
            <person name="Bosak S.A."/>
            <person name="Bradley R.K."/>
            <person name="Brand A.D."/>
            <person name="Brent M.R."/>
            <person name="Brooks A.N."/>
            <person name="Brown R.H."/>
            <person name="Butlin R.K."/>
            <person name="Caggese C."/>
            <person name="Calvi B.R."/>
            <person name="Bernardo de Carvalho A."/>
            <person name="Caspi A."/>
            <person name="Castrezana S."/>
            <person name="Celniker S.E."/>
            <person name="Chang J.L."/>
            <person name="Chapple C."/>
            <person name="Chatterji S."/>
            <person name="Chinwalla A."/>
            <person name="Civetta A."/>
            <person name="Clifton S.W."/>
            <person name="Comeron J.M."/>
            <person name="Costello J.C."/>
            <person name="Coyne J.A."/>
            <person name="Daub J."/>
            <person name="David R.G."/>
            <person name="Delcher A.L."/>
            <person name="Delehaunty K."/>
            <person name="Do C.B."/>
            <person name="Ebling H."/>
            <person name="Edwards K."/>
            <person name="Eickbush T."/>
            <person name="Evans J.D."/>
            <person name="Filipski A."/>
            <person name="Findeiss S."/>
            <person name="Freyhult E."/>
            <person name="Fulton L."/>
            <person name="Fulton R."/>
            <person name="Garcia A.C."/>
            <person name="Gardiner A."/>
            <person name="Garfield D.A."/>
            <person name="Garvin B.E."/>
            <person name="Gibson G."/>
            <person name="Gilbert D."/>
            <person name="Gnerre S."/>
            <person name="Godfrey J."/>
            <person name="Good R."/>
            <person name="Gotea V."/>
            <person name="Gravely B."/>
            <person name="Greenberg A.J."/>
            <person name="Griffiths-Jones S."/>
            <person name="Gross S."/>
            <person name="Guigo R."/>
            <person name="Gustafson E.A."/>
            <person name="Haerty W."/>
            <person name="Hahn M.W."/>
            <person name="Halligan D.L."/>
            <person name="Halpern A.L."/>
            <person name="Halter G.M."/>
            <person name="Han M.V."/>
            <person name="Heger A."/>
            <person name="Hillier L."/>
            <person name="Hinrichs A.S."/>
            <person name="Holmes I."/>
            <person name="Hoskins R.A."/>
            <person name="Hubisz M.J."/>
            <person name="Hultmark D."/>
            <person name="Huntley M.A."/>
            <person name="Jaffe D.B."/>
            <person name="Jagadeeshan S."/>
            <person name="Jeck W.R."/>
            <person name="Johnson J."/>
            <person name="Jones C.D."/>
            <person name="Jordan W.C."/>
            <person name="Karpen G.H."/>
            <person name="Kataoka E."/>
            <person name="Keightley P.D."/>
            <person name="Kheradpour P."/>
            <person name="Kirkness E.F."/>
            <person name="Koerich L.B."/>
            <person name="Kristiansen K."/>
            <person name="Kudrna D."/>
            <person name="Kulathinal R.J."/>
            <person name="Kumar S."/>
            <person name="Kwok R."/>
            <person name="Lander E."/>
            <person name="Langley C.H."/>
            <person name="Lapoint R."/>
            <person name="Lazzaro B.P."/>
            <person name="Lee S.J."/>
            <person name="Levesque L."/>
            <person name="Li R."/>
            <person name="Lin C.F."/>
            <person name="Lin M.F."/>
            <person name="Lindblad-Toh K."/>
            <person name="Llopart A."/>
            <person name="Long M."/>
            <person name="Low L."/>
            <person name="Lozovsky E."/>
            <person name="Lu J."/>
            <person name="Luo M."/>
            <person name="Machado C.A."/>
            <person name="Makalowski W."/>
            <person name="Marzo M."/>
            <person name="Matsuda M."/>
            <person name="Matzkin L."/>
            <person name="McAllister B."/>
            <person name="McBride C.S."/>
            <person name="McKernan B."/>
            <person name="McKernan K."/>
            <person name="Mendez-Lago M."/>
            <person name="Minx P."/>
            <person name="Mollenhauer M.U."/>
            <person name="Montooth K."/>
            <person name="Mount S.M."/>
            <person name="Mu X."/>
            <person name="Myers E."/>
            <person name="Negre B."/>
            <person name="Newfeld S."/>
            <person name="Nielsen R."/>
            <person name="Noor M.A."/>
            <person name="O'Grady P."/>
            <person name="Pachter L."/>
            <person name="Papaceit M."/>
            <person name="Parisi M.J."/>
            <person name="Parisi M."/>
            <person name="Parts L."/>
            <person name="Pedersen J.S."/>
            <person name="Pesole G."/>
            <person name="Phillippy A.M."/>
            <person name="Ponting C.P."/>
            <person name="Pop M."/>
            <person name="Porcelli D."/>
            <person name="Powell J.R."/>
            <person name="Prohaska S."/>
            <person name="Pruitt K."/>
            <person name="Puig M."/>
            <person name="Quesneville H."/>
            <person name="Ram K.R."/>
            <person name="Rand D."/>
            <person name="Rasmussen M.D."/>
            <person name="Reed L.K."/>
            <person name="Reenan R."/>
            <person name="Reily A."/>
            <person name="Remington K.A."/>
            <person name="Rieger T.T."/>
            <person name="Ritchie M.G."/>
            <person name="Robin C."/>
            <person name="Rogers Y.H."/>
            <person name="Rohde C."/>
            <person name="Rozas J."/>
            <person name="Rubenfield M.J."/>
            <person name="Ruiz A."/>
            <person name="Russo S."/>
            <person name="Salzberg S.L."/>
            <person name="Sanchez-Gracia A."/>
            <person name="Saranga D.J."/>
            <person name="Sato H."/>
            <person name="Schaeffer S.W."/>
            <person name="Schatz M.C."/>
            <person name="Schlenke T."/>
            <person name="Schwartz R."/>
            <person name="Segarra C."/>
            <person name="Singh R.S."/>
            <person name="Sirot L."/>
            <person name="Sirota M."/>
            <person name="Sisneros N.B."/>
            <person name="Smith C.D."/>
            <person name="Smith T.F."/>
            <person name="Spieth J."/>
            <person name="Stage D.E."/>
            <person name="Stark A."/>
            <person name="Stephan W."/>
            <person name="Strausberg R.L."/>
            <person name="Strempel S."/>
            <person name="Sturgill D."/>
            <person name="Sutton G."/>
            <person name="Sutton G.G."/>
            <person name="Tao W."/>
            <person name="Teichmann S."/>
            <person name="Tobari Y.N."/>
            <person name="Tomimura Y."/>
            <person name="Tsolas J.M."/>
            <person name="Valente V.L."/>
            <person name="Venter E."/>
            <person name="Venter J.C."/>
            <person name="Vicario S."/>
            <person name="Vieira F.G."/>
            <person name="Vilella A.J."/>
            <person name="Villasante A."/>
            <person name="Walenz B."/>
            <person name="Wang J."/>
            <person name="Wasserman M."/>
            <person name="Watts T."/>
            <person name="Wilson D."/>
            <person name="Wilson R.K."/>
            <person name="Wing R.A."/>
            <person name="Wolfner M.F."/>
            <person name="Wong A."/>
            <person name="Wong G.K."/>
            <person name="Wu C.I."/>
            <person name="Wu G."/>
            <person name="Yamamoto D."/>
            <person name="Yang H.P."/>
            <person name="Yang S.P."/>
            <person name="Yorke J.A."/>
            <person name="Yoshida K."/>
            <person name="Zdobnov E."/>
            <person name="Zhang P."/>
            <person name="Zhang Y."/>
            <person name="Zimin A.V."/>
            <person name="Baldwin J."/>
            <person name="Abdouelleil A."/>
            <person name="Abdulkadir J."/>
            <person name="Abebe A."/>
            <person name="Abera B."/>
            <person name="Abreu J."/>
            <person name="Acer S.C."/>
            <person name="Aftuck L."/>
            <person name="Alexander A."/>
            <person name="An P."/>
            <person name="Anderson E."/>
            <person name="Anderson S."/>
            <person name="Arachi H."/>
            <person name="Azer M."/>
            <person name="Bachantsang P."/>
            <person name="Barry A."/>
            <person name="Bayul T."/>
            <person name="Berlin A."/>
            <person name="Bessette D."/>
            <person name="Bloom T."/>
            <person name="Blye J."/>
            <person name="Boguslavskiy L."/>
            <person name="Bonnet C."/>
            <person name="Boukhgalter B."/>
            <person name="Bourzgui I."/>
            <person name="Brown A."/>
            <person name="Cahill P."/>
            <person name="Channer S."/>
            <person name="Cheshatsang Y."/>
            <person name="Chuda L."/>
            <person name="Citroen M."/>
            <person name="Collymore A."/>
            <person name="Cooke P."/>
            <person name="Costello M."/>
            <person name="D'Aco K."/>
            <person name="Daza R."/>
            <person name="De Haan G."/>
            <person name="DeGray S."/>
            <person name="DeMaso C."/>
            <person name="Dhargay N."/>
            <person name="Dooley K."/>
            <person name="Dooley E."/>
            <person name="Doricent M."/>
            <person name="Dorje P."/>
            <person name="Dorjee K."/>
            <person name="Dupes A."/>
            <person name="Elong R."/>
            <person name="Falk J."/>
            <person name="Farina A."/>
            <person name="Faro S."/>
            <person name="Ferguson D."/>
            <person name="Fisher S."/>
            <person name="Foley C.D."/>
            <person name="Franke A."/>
            <person name="Friedrich D."/>
            <person name="Gadbois L."/>
            <person name="Gearin G."/>
            <person name="Gearin C.R."/>
            <person name="Giannoukos G."/>
            <person name="Goode T."/>
            <person name="Graham J."/>
            <person name="Grandbois E."/>
            <person name="Grewal S."/>
            <person name="Gyaltsen K."/>
            <person name="Hafez N."/>
            <person name="Hagos B."/>
            <person name="Hall J."/>
            <person name="Henson C."/>
            <person name="Hollinger A."/>
            <person name="Honan T."/>
            <person name="Huard M.D."/>
            <person name="Hughes L."/>
            <person name="Hurhula B."/>
            <person name="Husby M.E."/>
            <person name="Kamat A."/>
            <person name="Kanga B."/>
            <person name="Kashin S."/>
            <person name="Khazanovich D."/>
            <person name="Kisner P."/>
            <person name="Lance K."/>
            <person name="Lara M."/>
            <person name="Lee W."/>
            <person name="Lennon N."/>
            <person name="Letendre F."/>
            <person name="LeVine R."/>
            <person name="Lipovsky A."/>
            <person name="Liu X."/>
            <person name="Liu J."/>
            <person name="Liu S."/>
            <person name="Lokyitsang T."/>
            <person name="Lokyitsang Y."/>
            <person name="Lubonja R."/>
            <person name="Lui A."/>
            <person name="MacDonald P."/>
            <person name="Magnisalis V."/>
            <person name="Maru K."/>
            <person name="Matthews C."/>
            <person name="McCusker W."/>
            <person name="McDonough S."/>
            <person name="Mehta T."/>
            <person name="Meldrim J."/>
            <person name="Meneus L."/>
            <person name="Mihai O."/>
            <person name="Mihalev A."/>
            <person name="Mihova T."/>
            <person name="Mittelman R."/>
            <person name="Mlenga V."/>
            <person name="Montmayeur A."/>
            <person name="Mulrain L."/>
            <person name="Navidi A."/>
            <person name="Naylor J."/>
            <person name="Negash T."/>
            <person name="Nguyen T."/>
            <person name="Nguyen N."/>
            <person name="Nicol R."/>
            <person name="Norbu C."/>
            <person name="Norbu N."/>
            <person name="Novod N."/>
            <person name="O'Neill B."/>
            <person name="Osman S."/>
            <person name="Markiewicz E."/>
            <person name="Oyono O.L."/>
            <person name="Patti C."/>
            <person name="Phunkhang P."/>
            <person name="Pierre F."/>
            <person name="Priest M."/>
            <person name="Raghuraman S."/>
            <person name="Rege F."/>
            <person name="Reyes R."/>
            <person name="Rise C."/>
            <person name="Rogov P."/>
            <person name="Ross K."/>
            <person name="Ryan E."/>
            <person name="Settipalli S."/>
            <person name="Shea T."/>
            <person name="Sherpa N."/>
            <person name="Shi L."/>
            <person name="Shih D."/>
            <person name="Sparrow T."/>
            <person name="Spaulding J."/>
            <person name="Stalker J."/>
            <person name="Stange-Thomann N."/>
            <person name="Stavropoulos S."/>
            <person name="Stone C."/>
            <person name="Strader C."/>
            <person name="Tesfaye S."/>
            <person name="Thomson T."/>
            <person name="Thoulutsang Y."/>
            <person name="Thoulutsang D."/>
            <person name="Topham K."/>
            <person name="Topping I."/>
            <person name="Tsamla T."/>
            <person name="Vassiliev H."/>
            <person name="Vo A."/>
            <person name="Wangchuk T."/>
            <person name="Wangdi T."/>
            <person name="Weiand M."/>
            <person name="Wilkinson J."/>
            <person name="Wilson A."/>
            <person name="Yadav S."/>
            <person name="Young G."/>
            <person name="Yu Q."/>
            <person name="Zembek L."/>
            <person name="Zhong D."/>
            <person name="Zimmer A."/>
            <person name="Zwirko Z."/>
            <person name="Jaffe D.B."/>
            <person name="Alvarez P."/>
            <person name="Brockman W."/>
            <person name="Butler J."/>
            <person name="Chin C."/>
            <person name="Gnerre S."/>
            <person name="Grabherr M."/>
            <person name="Kleber M."/>
            <person name="Mauceli E."/>
            <person name="MacCallum I."/>
        </authorList>
    </citation>
    <scope>NUCLEOTIDE SEQUENCE [LARGE SCALE GENOMIC DNA]</scope>
    <source>
        <strain evidence="3">Tucson 14030-0811.24</strain>
    </source>
</reference>
<dbReference type="Proteomes" id="UP000007798">
    <property type="component" value="Unassembled WGS sequence"/>
</dbReference>
<accession>B4N7M0</accession>
<dbReference type="InParanoid" id="B4N7M0"/>
<protein>
    <submittedName>
        <fullName evidence="2">Uncharacterized protein</fullName>
    </submittedName>
</protein>
<dbReference type="AlphaFoldDB" id="B4N7M0"/>
<keyword evidence="3" id="KW-1185">Reference proteome</keyword>
<name>B4N7M0_DROWI</name>
<dbReference type="OrthoDB" id="7847522at2759"/>
<dbReference type="PhylomeDB" id="B4N7M0"/>
<dbReference type="STRING" id="7260.B4N7M0"/>
<evidence type="ECO:0000313" key="2">
    <source>
        <dbReference type="EMBL" id="EDW80359.1"/>
    </source>
</evidence>
<proteinExistence type="predicted"/>
<dbReference type="EMBL" id="CH964214">
    <property type="protein sequence ID" value="EDW80359.1"/>
    <property type="molecule type" value="Genomic_DNA"/>
</dbReference>
<organism evidence="2 3">
    <name type="scientific">Drosophila willistoni</name>
    <name type="common">Fruit fly</name>
    <dbReference type="NCBI Taxonomy" id="7260"/>
    <lineage>
        <taxon>Eukaryota</taxon>
        <taxon>Metazoa</taxon>
        <taxon>Ecdysozoa</taxon>
        <taxon>Arthropoda</taxon>
        <taxon>Hexapoda</taxon>
        <taxon>Insecta</taxon>
        <taxon>Pterygota</taxon>
        <taxon>Neoptera</taxon>
        <taxon>Endopterygota</taxon>
        <taxon>Diptera</taxon>
        <taxon>Brachycera</taxon>
        <taxon>Muscomorpha</taxon>
        <taxon>Ephydroidea</taxon>
        <taxon>Drosophilidae</taxon>
        <taxon>Drosophila</taxon>
        <taxon>Sophophora</taxon>
    </lineage>
</organism>
<dbReference type="KEGG" id="dwi:6646708"/>
<feature type="region of interest" description="Disordered" evidence="1">
    <location>
        <begin position="88"/>
        <end position="132"/>
    </location>
</feature>
<evidence type="ECO:0000256" key="1">
    <source>
        <dbReference type="SAM" id="MobiDB-lite"/>
    </source>
</evidence>